<evidence type="ECO:0000313" key="3">
    <source>
        <dbReference type="Proteomes" id="UP001156905"/>
    </source>
</evidence>
<feature type="chain" id="PRO_5047361183" evidence="1">
    <location>
        <begin position="22"/>
        <end position="75"/>
    </location>
</feature>
<feature type="signal peptide" evidence="1">
    <location>
        <begin position="1"/>
        <end position="21"/>
    </location>
</feature>
<proteinExistence type="predicted"/>
<keyword evidence="3" id="KW-1185">Reference proteome</keyword>
<dbReference type="RefSeq" id="WP_284269770.1">
    <property type="nucleotide sequence ID" value="NZ_BSOW01000018.1"/>
</dbReference>
<keyword evidence="1" id="KW-0732">Signal</keyword>
<reference evidence="3" key="1">
    <citation type="journal article" date="2019" name="Int. J. Syst. Evol. Microbiol.">
        <title>The Global Catalogue of Microorganisms (GCM) 10K type strain sequencing project: providing services to taxonomists for standard genome sequencing and annotation.</title>
        <authorList>
            <consortium name="The Broad Institute Genomics Platform"/>
            <consortium name="The Broad Institute Genome Sequencing Center for Infectious Disease"/>
            <person name="Wu L."/>
            <person name="Ma J."/>
        </authorList>
    </citation>
    <scope>NUCLEOTIDE SEQUENCE [LARGE SCALE GENOMIC DNA]</scope>
    <source>
        <strain evidence="3">NBRC 102520</strain>
    </source>
</reference>
<evidence type="ECO:0000313" key="2">
    <source>
        <dbReference type="EMBL" id="GLR88371.1"/>
    </source>
</evidence>
<evidence type="ECO:0000256" key="1">
    <source>
        <dbReference type="SAM" id="SignalP"/>
    </source>
</evidence>
<accession>A0ABQ6B6U9</accession>
<name>A0ABQ6B6U9_9BRAD</name>
<organism evidence="2 3">
    <name type="scientific">Bradyrhizobium iriomotense</name>
    <dbReference type="NCBI Taxonomy" id="441950"/>
    <lineage>
        <taxon>Bacteria</taxon>
        <taxon>Pseudomonadati</taxon>
        <taxon>Pseudomonadota</taxon>
        <taxon>Alphaproteobacteria</taxon>
        <taxon>Hyphomicrobiales</taxon>
        <taxon>Nitrobacteraceae</taxon>
        <taxon>Bradyrhizobium</taxon>
    </lineage>
</organism>
<dbReference type="EMBL" id="BSOW01000018">
    <property type="protein sequence ID" value="GLR88371.1"/>
    <property type="molecule type" value="Genomic_DNA"/>
</dbReference>
<comment type="caution">
    <text evidence="2">The sequence shown here is derived from an EMBL/GenBank/DDBJ whole genome shotgun (WGS) entry which is preliminary data.</text>
</comment>
<dbReference type="Proteomes" id="UP001156905">
    <property type="component" value="Unassembled WGS sequence"/>
</dbReference>
<gene>
    <name evidence="2" type="ORF">GCM10007857_50830</name>
</gene>
<sequence>MTIFGLSLRSLAITFATVALAGVAVFLAQPKPVESGLLGAEWQCSRTAFVLTTCAPRVQQAASASNKVALRAPKP</sequence>
<protein>
    <submittedName>
        <fullName evidence="2">Uncharacterized protein</fullName>
    </submittedName>
</protein>